<comment type="caution">
    <text evidence="8">The sequence shown here is derived from an EMBL/GenBank/DDBJ whole genome shotgun (WGS) entry which is preliminary data.</text>
</comment>
<dbReference type="PANTHER" id="PTHR30213">
    <property type="entry name" value="INNER MEMBRANE PROTEIN YHJD"/>
    <property type="match status" value="1"/>
</dbReference>
<evidence type="ECO:0000313" key="9">
    <source>
        <dbReference type="Proteomes" id="UP000541426"/>
    </source>
</evidence>
<feature type="transmembrane region" description="Helical" evidence="7">
    <location>
        <begin position="253"/>
        <end position="274"/>
    </location>
</feature>
<dbReference type="InterPro" id="IPR017039">
    <property type="entry name" value="Virul_fac_BrkB"/>
</dbReference>
<dbReference type="PIRSF" id="PIRSF035875">
    <property type="entry name" value="RNase_BN"/>
    <property type="match status" value="1"/>
</dbReference>
<dbReference type="PANTHER" id="PTHR30213:SF0">
    <property type="entry name" value="UPF0761 MEMBRANE PROTEIN YIHY"/>
    <property type="match status" value="1"/>
</dbReference>
<feature type="transmembrane region" description="Helical" evidence="7">
    <location>
        <begin position="147"/>
        <end position="174"/>
    </location>
</feature>
<keyword evidence="3 7" id="KW-0812">Transmembrane</keyword>
<sequence>MSDTAKRPTRLGFSGWKSVAFRVKDAIDRDHVGLVAAGVAFYGLLAIFPAIAAVMAIGGLFIAPDEVAAQLDQVAALLPQRAAEIITEQAASVAGTESGGLGLTALIGIGLALWSASRGVSTLVEGLNIVYEETDGRGFIKGKLVTLALTAMLVIGLVAGLGAVLVLPSLLAIFPLGAGTEAVVGLIRWALLFAMTVLGAAVLYRFCPDRRSPRWSWTLPGAVLASVLWVIGSALFALYAANFGSYQETFGSLAGAVVMLFWLWISAWVILLGAELNAELEAQVRPDTTTGQPRPVGKRNAVKADQVKG</sequence>
<dbReference type="Pfam" id="PF03631">
    <property type="entry name" value="Virul_fac_BrkB"/>
    <property type="match status" value="1"/>
</dbReference>
<keyword evidence="9" id="KW-1185">Reference proteome</keyword>
<dbReference type="EMBL" id="JACIEJ010000001">
    <property type="protein sequence ID" value="MBB3984089.1"/>
    <property type="molecule type" value="Genomic_DNA"/>
</dbReference>
<evidence type="ECO:0000256" key="1">
    <source>
        <dbReference type="ARBA" id="ARBA00004651"/>
    </source>
</evidence>
<dbReference type="Proteomes" id="UP000541426">
    <property type="component" value="Unassembled WGS sequence"/>
</dbReference>
<organism evidence="8 9">
    <name type="scientific">Sagittula marina</name>
    <dbReference type="NCBI Taxonomy" id="943940"/>
    <lineage>
        <taxon>Bacteria</taxon>
        <taxon>Pseudomonadati</taxon>
        <taxon>Pseudomonadota</taxon>
        <taxon>Alphaproteobacteria</taxon>
        <taxon>Rhodobacterales</taxon>
        <taxon>Roseobacteraceae</taxon>
        <taxon>Sagittula</taxon>
    </lineage>
</organism>
<reference evidence="8 9" key="1">
    <citation type="submission" date="2020-08" db="EMBL/GenBank/DDBJ databases">
        <title>Genomic Encyclopedia of Type Strains, Phase IV (KMG-IV): sequencing the most valuable type-strain genomes for metagenomic binning, comparative biology and taxonomic classification.</title>
        <authorList>
            <person name="Goeker M."/>
        </authorList>
    </citation>
    <scope>NUCLEOTIDE SEQUENCE [LARGE SCALE GENOMIC DNA]</scope>
    <source>
        <strain evidence="8 9">DSM 102235</strain>
    </source>
</reference>
<evidence type="ECO:0000256" key="7">
    <source>
        <dbReference type="SAM" id="Phobius"/>
    </source>
</evidence>
<evidence type="ECO:0000256" key="3">
    <source>
        <dbReference type="ARBA" id="ARBA00022692"/>
    </source>
</evidence>
<protein>
    <submittedName>
        <fullName evidence="8">Membrane protein</fullName>
    </submittedName>
</protein>
<dbReference type="RefSeq" id="WP_183962707.1">
    <property type="nucleotide sequence ID" value="NZ_BAABBZ010000012.1"/>
</dbReference>
<evidence type="ECO:0000313" key="8">
    <source>
        <dbReference type="EMBL" id="MBB3984089.1"/>
    </source>
</evidence>
<feature type="transmembrane region" description="Helical" evidence="7">
    <location>
        <begin position="39"/>
        <end position="63"/>
    </location>
</feature>
<feature type="transmembrane region" description="Helical" evidence="7">
    <location>
        <begin position="186"/>
        <end position="207"/>
    </location>
</feature>
<evidence type="ECO:0000256" key="2">
    <source>
        <dbReference type="ARBA" id="ARBA00022475"/>
    </source>
</evidence>
<evidence type="ECO:0000256" key="5">
    <source>
        <dbReference type="ARBA" id="ARBA00023136"/>
    </source>
</evidence>
<feature type="transmembrane region" description="Helical" evidence="7">
    <location>
        <begin position="219"/>
        <end position="241"/>
    </location>
</feature>
<name>A0A7W6DS11_9RHOB</name>
<gene>
    <name evidence="8" type="ORF">GGQ68_000400</name>
</gene>
<dbReference type="AlphaFoldDB" id="A0A7W6DS11"/>
<comment type="subcellular location">
    <subcellularLocation>
        <location evidence="1">Cell membrane</location>
        <topology evidence="1">Multi-pass membrane protein</topology>
    </subcellularLocation>
</comment>
<dbReference type="GO" id="GO:0005886">
    <property type="term" value="C:plasma membrane"/>
    <property type="evidence" value="ECO:0007669"/>
    <property type="project" value="UniProtKB-SubCell"/>
</dbReference>
<accession>A0A7W6DS11</accession>
<feature type="region of interest" description="Disordered" evidence="6">
    <location>
        <begin position="287"/>
        <end position="309"/>
    </location>
</feature>
<evidence type="ECO:0000256" key="6">
    <source>
        <dbReference type="SAM" id="MobiDB-lite"/>
    </source>
</evidence>
<keyword evidence="5 7" id="KW-0472">Membrane</keyword>
<proteinExistence type="predicted"/>
<dbReference type="NCBIfam" id="TIGR00765">
    <property type="entry name" value="yihY_not_rbn"/>
    <property type="match status" value="1"/>
</dbReference>
<keyword evidence="4 7" id="KW-1133">Transmembrane helix</keyword>
<evidence type="ECO:0000256" key="4">
    <source>
        <dbReference type="ARBA" id="ARBA00022989"/>
    </source>
</evidence>
<keyword evidence="2" id="KW-1003">Cell membrane</keyword>